<proteinExistence type="predicted"/>
<dbReference type="GeneID" id="83624678"/>
<evidence type="ECO:0000259" key="1">
    <source>
        <dbReference type="Pfam" id="PF18007"/>
    </source>
</evidence>
<organism evidence="2 3">
    <name type="scientific">Rhodococcus aetherivorans</name>
    <dbReference type="NCBI Taxonomy" id="191292"/>
    <lineage>
        <taxon>Bacteria</taxon>
        <taxon>Bacillati</taxon>
        <taxon>Actinomycetota</taxon>
        <taxon>Actinomycetes</taxon>
        <taxon>Mycobacteriales</taxon>
        <taxon>Nocardiaceae</taxon>
        <taxon>Rhodococcus</taxon>
    </lineage>
</organism>
<dbReference type="RefSeq" id="WP_263510578.1">
    <property type="nucleotide sequence ID" value="NZ_CP106984.1"/>
</dbReference>
<dbReference type="EMBL" id="CP106984">
    <property type="protein sequence ID" value="UYF97408.1"/>
    <property type="molecule type" value="Genomic_DNA"/>
</dbReference>
<keyword evidence="2" id="KW-0614">Plasmid</keyword>
<evidence type="ECO:0000313" key="2">
    <source>
        <dbReference type="EMBL" id="UYF97408.1"/>
    </source>
</evidence>
<gene>
    <name evidence="2" type="ORF">OCS65_29655</name>
</gene>
<dbReference type="InterPro" id="IPR041458">
    <property type="entry name" value="Rv3651-like_N"/>
</dbReference>
<sequence>MSEVCMGGWHLIETLTEGVATLVASGDETKSMLSTRRSISPAADILVEPIIEHVRKTREPFERVLHSKRLNRAWRFYAWPIIGPFGDVHGIHMWVGDPKEKMTPRRLTSGVFWSTTDWLIYQTWESAAMSGTLLEDWVPTALSSDYISRAIHMEKEQEFLEITLAPKPGMVLSTWFSVRHDHGHAMQWQVILRPTPDGKGVRVLYHDFSDAYPPSMPTLAELGLTEGLDGSKVHVALFEAHRGSIVLWIGRAPEWLEWQYAHLTGPVVHPDDLPTLQASAKRISLGEAPYTVDLVQLHGGQDEWVKSSVTMRPFQLKDRPAHAELTLIQVTPVDDHY</sequence>
<feature type="domain" description="Rv3651-like N-terminal" evidence="1">
    <location>
        <begin position="9"/>
        <end position="101"/>
    </location>
</feature>
<geneLocation type="plasmid" evidence="2 3">
    <name>pN1</name>
</geneLocation>
<reference evidence="2" key="1">
    <citation type="submission" date="2022-09" db="EMBL/GenBank/DDBJ databases">
        <title>The genome sequence of Rhodococcus aetherivorans N1.</title>
        <authorList>
            <person name="Jiang W."/>
        </authorList>
    </citation>
    <scope>NUCLEOTIDE SEQUENCE</scope>
    <source>
        <strain evidence="2">N1</strain>
        <plasmid evidence="2">pN1</plasmid>
    </source>
</reference>
<dbReference type="Proteomes" id="UP001163947">
    <property type="component" value="Plasmid pN1"/>
</dbReference>
<protein>
    <submittedName>
        <fullName evidence="2">DUF5593 domain-containing protein</fullName>
    </submittedName>
</protein>
<name>A0AA46P5I4_9NOCA</name>
<dbReference type="AlphaFoldDB" id="A0AA46P5I4"/>
<accession>A0AA46P5I4</accession>
<evidence type="ECO:0000313" key="3">
    <source>
        <dbReference type="Proteomes" id="UP001163947"/>
    </source>
</evidence>
<dbReference type="Pfam" id="PF18007">
    <property type="entry name" value="Rv3651-like_N"/>
    <property type="match status" value="1"/>
</dbReference>